<evidence type="ECO:0000313" key="5">
    <source>
        <dbReference type="EMBL" id="CAL6033296.1"/>
    </source>
</evidence>
<proteinExistence type="inferred from homology"/>
<evidence type="ECO:0000256" key="1">
    <source>
        <dbReference type="ARBA" id="ARBA00006592"/>
    </source>
</evidence>
<evidence type="ECO:0000256" key="3">
    <source>
        <dbReference type="ARBA" id="ARBA00023274"/>
    </source>
</evidence>
<keyword evidence="2" id="KW-0689">Ribosomal protein</keyword>
<dbReference type="EMBL" id="CAXDID020000125">
    <property type="protein sequence ID" value="CAL6033296.1"/>
    <property type="molecule type" value="Genomic_DNA"/>
</dbReference>
<dbReference type="SUPFAM" id="SSF50104">
    <property type="entry name" value="Translation proteins SH3-like domain"/>
    <property type="match status" value="1"/>
</dbReference>
<evidence type="ECO:0000256" key="2">
    <source>
        <dbReference type="ARBA" id="ARBA00022980"/>
    </source>
</evidence>
<evidence type="ECO:0000313" key="6">
    <source>
        <dbReference type="Proteomes" id="UP001642409"/>
    </source>
</evidence>
<dbReference type="Pfam" id="PF01929">
    <property type="entry name" value="Ribosomal_L14e"/>
    <property type="match status" value="1"/>
</dbReference>
<feature type="domain" description="Large ribosomal subunit protein eL14" evidence="4">
    <location>
        <begin position="166"/>
        <end position="237"/>
    </location>
</feature>
<dbReference type="InterPro" id="IPR014722">
    <property type="entry name" value="Rib_uL2_dom2"/>
</dbReference>
<dbReference type="Proteomes" id="UP001642409">
    <property type="component" value="Unassembled WGS sequence"/>
</dbReference>
<evidence type="ECO:0000259" key="4">
    <source>
        <dbReference type="Pfam" id="PF01929"/>
    </source>
</evidence>
<dbReference type="CDD" id="cd23702">
    <property type="entry name" value="eL14"/>
    <property type="match status" value="1"/>
</dbReference>
<gene>
    <name evidence="5" type="ORF">HINF_LOCUS34898</name>
</gene>
<organism evidence="5 6">
    <name type="scientific">Hexamita inflata</name>
    <dbReference type="NCBI Taxonomy" id="28002"/>
    <lineage>
        <taxon>Eukaryota</taxon>
        <taxon>Metamonada</taxon>
        <taxon>Diplomonadida</taxon>
        <taxon>Hexamitidae</taxon>
        <taxon>Hexamitinae</taxon>
        <taxon>Hexamita</taxon>
    </lineage>
</organism>
<accession>A0ABP1JAL8</accession>
<dbReference type="InterPro" id="IPR002784">
    <property type="entry name" value="Ribosomal_eL14_dom"/>
</dbReference>
<comment type="similarity">
    <text evidence="1">Belongs to the eukaryotic ribosomal protein eL14 family.</text>
</comment>
<dbReference type="PANTHER" id="PTHR11127">
    <property type="entry name" value="60S RIBOSOMAL PROTEIN L14"/>
    <property type="match status" value="1"/>
</dbReference>
<keyword evidence="3" id="KW-0687">Ribonucleoprotein</keyword>
<sequence>MACGLGVLNRYTASHIRQETVTMVAMVMVTISLVEQYIGVDQHVLLQHMRYNDQNIALCCMLKIAFANGMSQTAVWQECLYYNYTHTSTSLLTSETKRHQFPYPQTLDFGSRLLLAPLLPREMPFDKFVEYGRLVVVDAGASKGQLAVITDILDIKQVQIQGPHVPRQVITINHVILTHQHKQSAKALCKVEAEAACKELIPEFEKSICGKKMAAKNIRANFNDFQRFTAQSLQKMRTKKINELMGKK</sequence>
<dbReference type="Gene3D" id="2.30.30.30">
    <property type="match status" value="1"/>
</dbReference>
<dbReference type="InterPro" id="IPR039660">
    <property type="entry name" value="Ribosomal_eL14"/>
</dbReference>
<dbReference type="PANTHER" id="PTHR11127:SF2">
    <property type="entry name" value="LARGE RIBOSOMAL SUBUNIT PROTEIN EL14"/>
    <property type="match status" value="1"/>
</dbReference>
<name>A0ABP1JAL8_9EUKA</name>
<keyword evidence="6" id="KW-1185">Reference proteome</keyword>
<reference evidence="5 6" key="1">
    <citation type="submission" date="2024-07" db="EMBL/GenBank/DDBJ databases">
        <authorList>
            <person name="Akdeniz Z."/>
        </authorList>
    </citation>
    <scope>NUCLEOTIDE SEQUENCE [LARGE SCALE GENOMIC DNA]</scope>
</reference>
<protein>
    <submittedName>
        <fullName evidence="5">Ribosomal_protein L14</fullName>
    </submittedName>
</protein>
<dbReference type="InterPro" id="IPR008991">
    <property type="entry name" value="Translation_prot_SH3-like_sf"/>
</dbReference>
<comment type="caution">
    <text evidence="5">The sequence shown here is derived from an EMBL/GenBank/DDBJ whole genome shotgun (WGS) entry which is preliminary data.</text>
</comment>